<proteinExistence type="predicted"/>
<dbReference type="EMBL" id="JBHSZQ010000050">
    <property type="protein sequence ID" value="MFC7127384.1"/>
    <property type="molecule type" value="Genomic_DNA"/>
</dbReference>
<organism evidence="1 2">
    <name type="scientific">Halovenus rubra</name>
    <dbReference type="NCBI Taxonomy" id="869890"/>
    <lineage>
        <taxon>Archaea</taxon>
        <taxon>Methanobacteriati</taxon>
        <taxon>Methanobacteriota</taxon>
        <taxon>Stenosarchaea group</taxon>
        <taxon>Halobacteria</taxon>
        <taxon>Halobacteriales</taxon>
        <taxon>Haloarculaceae</taxon>
        <taxon>Halovenus</taxon>
    </lineage>
</organism>
<accession>A0ABD5XCV3</accession>
<gene>
    <name evidence="1" type="ORF">ACFQJ7_15390</name>
</gene>
<protein>
    <submittedName>
        <fullName evidence="1">Uncharacterized protein</fullName>
    </submittedName>
</protein>
<dbReference type="Proteomes" id="UP001596414">
    <property type="component" value="Unassembled WGS sequence"/>
</dbReference>
<dbReference type="AlphaFoldDB" id="A0ABD5XCV3"/>
<reference evidence="1 2" key="1">
    <citation type="journal article" date="2014" name="Int. J. Syst. Evol. Microbiol.">
        <title>Complete genome sequence of Corynebacterium casei LMG S-19264T (=DSM 44701T), isolated from a smear-ripened cheese.</title>
        <authorList>
            <consortium name="US DOE Joint Genome Institute (JGI-PGF)"/>
            <person name="Walter F."/>
            <person name="Albersmeier A."/>
            <person name="Kalinowski J."/>
            <person name="Ruckert C."/>
        </authorList>
    </citation>
    <scope>NUCLEOTIDE SEQUENCE [LARGE SCALE GENOMIC DNA]</scope>
    <source>
        <strain evidence="1 2">CGMCC 4.7215</strain>
    </source>
</reference>
<name>A0ABD5XCV3_9EURY</name>
<evidence type="ECO:0000313" key="2">
    <source>
        <dbReference type="Proteomes" id="UP001596414"/>
    </source>
</evidence>
<sequence length="103" mass="11137">MDDKTVTSGWELVAAEDEAATVIAGLLSVDTAREYTRSEIAEAAGVPLKTLYLIDIFDDLESVGMLDRVDNSAADSEASYRINEDSDVYLAAKQFDQAVASLE</sequence>
<comment type="caution">
    <text evidence="1">The sequence shown here is derived from an EMBL/GenBank/DDBJ whole genome shotgun (WGS) entry which is preliminary data.</text>
</comment>
<evidence type="ECO:0000313" key="1">
    <source>
        <dbReference type="EMBL" id="MFC7127384.1"/>
    </source>
</evidence>
<dbReference type="RefSeq" id="WP_267637975.1">
    <property type="nucleotide sequence ID" value="NZ_JAODIY010000011.1"/>
</dbReference>